<dbReference type="InterPro" id="IPR023772">
    <property type="entry name" value="DNA-bd_HTH_TetR-type_CS"/>
</dbReference>
<dbReference type="PANTHER" id="PTHR30055:SF226">
    <property type="entry name" value="HTH-TYPE TRANSCRIPTIONAL REGULATOR PKSA"/>
    <property type="match status" value="1"/>
</dbReference>
<evidence type="ECO:0000313" key="4">
    <source>
        <dbReference type="EMBL" id="GAB89589.1"/>
    </source>
</evidence>
<dbReference type="Pfam" id="PF00440">
    <property type="entry name" value="TetR_N"/>
    <property type="match status" value="1"/>
</dbReference>
<dbReference type="InterPro" id="IPR041347">
    <property type="entry name" value="MftR_C"/>
</dbReference>
<dbReference type="AlphaFoldDB" id="K6WSP9"/>
<dbReference type="PANTHER" id="PTHR30055">
    <property type="entry name" value="HTH-TYPE TRANSCRIPTIONAL REGULATOR RUTR"/>
    <property type="match status" value="1"/>
</dbReference>
<dbReference type="Gene3D" id="1.10.10.60">
    <property type="entry name" value="Homeodomain-like"/>
    <property type="match status" value="1"/>
</dbReference>
<dbReference type="Gene3D" id="1.10.357.10">
    <property type="entry name" value="Tetracycline Repressor, domain 2"/>
    <property type="match status" value="1"/>
</dbReference>
<dbReference type="PROSITE" id="PS50977">
    <property type="entry name" value="HTH_TETR_2"/>
    <property type="match status" value="1"/>
</dbReference>
<accession>K6WSP9</accession>
<dbReference type="GO" id="GO:0000976">
    <property type="term" value="F:transcription cis-regulatory region binding"/>
    <property type="evidence" value="ECO:0007669"/>
    <property type="project" value="TreeGrafter"/>
</dbReference>
<feature type="DNA-binding region" description="H-T-H motif" evidence="2">
    <location>
        <begin position="39"/>
        <end position="58"/>
    </location>
</feature>
<keyword evidence="1 2" id="KW-0238">DNA-binding</keyword>
<dbReference type="PRINTS" id="PR00455">
    <property type="entry name" value="HTHTETR"/>
</dbReference>
<dbReference type="GO" id="GO:0003700">
    <property type="term" value="F:DNA-binding transcription factor activity"/>
    <property type="evidence" value="ECO:0007669"/>
    <property type="project" value="TreeGrafter"/>
</dbReference>
<dbReference type="Pfam" id="PF17754">
    <property type="entry name" value="TetR_C_14"/>
    <property type="match status" value="1"/>
</dbReference>
<name>K6WSP9_9ACTN</name>
<sequence>MTSPDSSPDLRARKRARAMQQIQRVALDLFDERGYAAVTIADIAAAAEVGERSVYRYFGTKQDVLLYDEIDELVIAGLAANLRRAPVLEAVRQSIDDASVLFTPEVMGDGLRKLRLLDSSRELRAAFTGYLDQVGDQVGQTIATHRHLPDDDPAARIQGRCIVAALAVALDRWFRSGGTESALGELHRALDVLAVGFDDGPPADGGPPASGS</sequence>
<dbReference type="Proteomes" id="UP000008363">
    <property type="component" value="Unassembled WGS sequence"/>
</dbReference>
<dbReference type="SUPFAM" id="SSF46689">
    <property type="entry name" value="Homeodomain-like"/>
    <property type="match status" value="1"/>
</dbReference>
<gene>
    <name evidence="4" type="ORF">GORHZ_067_00090</name>
</gene>
<dbReference type="InterPro" id="IPR050109">
    <property type="entry name" value="HTH-type_TetR-like_transc_reg"/>
</dbReference>
<comment type="caution">
    <text evidence="4">The sequence shown here is derived from an EMBL/GenBank/DDBJ whole genome shotgun (WGS) entry which is preliminary data.</text>
</comment>
<dbReference type="eggNOG" id="COG1309">
    <property type="taxonomic scope" value="Bacteria"/>
</dbReference>
<dbReference type="InterPro" id="IPR001647">
    <property type="entry name" value="HTH_TetR"/>
</dbReference>
<dbReference type="PROSITE" id="PS01081">
    <property type="entry name" value="HTH_TETR_1"/>
    <property type="match status" value="1"/>
</dbReference>
<dbReference type="OrthoDB" id="3211155at2"/>
<proteinExistence type="predicted"/>
<organism evidence="4 5">
    <name type="scientific">Gordonia rhizosphera NBRC 16068</name>
    <dbReference type="NCBI Taxonomy" id="1108045"/>
    <lineage>
        <taxon>Bacteria</taxon>
        <taxon>Bacillati</taxon>
        <taxon>Actinomycetota</taxon>
        <taxon>Actinomycetes</taxon>
        <taxon>Mycobacteriales</taxon>
        <taxon>Gordoniaceae</taxon>
        <taxon>Gordonia</taxon>
    </lineage>
</organism>
<evidence type="ECO:0000259" key="3">
    <source>
        <dbReference type="PROSITE" id="PS50977"/>
    </source>
</evidence>
<evidence type="ECO:0000256" key="2">
    <source>
        <dbReference type="PROSITE-ProRule" id="PRU00335"/>
    </source>
</evidence>
<evidence type="ECO:0000256" key="1">
    <source>
        <dbReference type="ARBA" id="ARBA00023125"/>
    </source>
</evidence>
<evidence type="ECO:0000313" key="5">
    <source>
        <dbReference type="Proteomes" id="UP000008363"/>
    </source>
</evidence>
<feature type="domain" description="HTH tetR-type" evidence="3">
    <location>
        <begin position="16"/>
        <end position="76"/>
    </location>
</feature>
<dbReference type="EMBL" id="BAHC01000067">
    <property type="protein sequence ID" value="GAB89589.1"/>
    <property type="molecule type" value="Genomic_DNA"/>
</dbReference>
<dbReference type="InterPro" id="IPR009057">
    <property type="entry name" value="Homeodomain-like_sf"/>
</dbReference>
<protein>
    <submittedName>
        <fullName evidence="4">Putative TetR family transcriptional regulator</fullName>
    </submittedName>
</protein>
<reference evidence="4 5" key="1">
    <citation type="submission" date="2012-08" db="EMBL/GenBank/DDBJ databases">
        <title>Whole genome shotgun sequence of Gordonia rhizosphera NBRC 16068.</title>
        <authorList>
            <person name="Takarada H."/>
            <person name="Isaki S."/>
            <person name="Hosoyama A."/>
            <person name="Tsuchikane K."/>
            <person name="Katsumata H."/>
            <person name="Baba S."/>
            <person name="Ohji S."/>
            <person name="Yamazaki S."/>
            <person name="Fujita N."/>
        </authorList>
    </citation>
    <scope>NUCLEOTIDE SEQUENCE [LARGE SCALE GENOMIC DNA]</scope>
    <source>
        <strain evidence="4 5">NBRC 16068</strain>
    </source>
</reference>
<dbReference type="STRING" id="1108045.GORHZ_067_00090"/>
<dbReference type="RefSeq" id="WP_006331680.1">
    <property type="nucleotide sequence ID" value="NZ_BAHC01000067.1"/>
</dbReference>
<keyword evidence="5" id="KW-1185">Reference proteome</keyword>